<gene>
    <name evidence="1" type="ORF">PCOR1329_LOCUS17497</name>
</gene>
<dbReference type="Proteomes" id="UP001189429">
    <property type="component" value="Unassembled WGS sequence"/>
</dbReference>
<dbReference type="EMBL" id="CAUYUJ010005443">
    <property type="protein sequence ID" value="CAK0813665.1"/>
    <property type="molecule type" value="Genomic_DNA"/>
</dbReference>
<reference evidence="1" key="1">
    <citation type="submission" date="2023-10" db="EMBL/GenBank/DDBJ databases">
        <authorList>
            <person name="Chen Y."/>
            <person name="Shah S."/>
            <person name="Dougan E. K."/>
            <person name="Thang M."/>
            <person name="Chan C."/>
        </authorList>
    </citation>
    <scope>NUCLEOTIDE SEQUENCE [LARGE SCALE GENOMIC DNA]</scope>
</reference>
<comment type="caution">
    <text evidence="1">The sequence shown here is derived from an EMBL/GenBank/DDBJ whole genome shotgun (WGS) entry which is preliminary data.</text>
</comment>
<evidence type="ECO:0000313" key="2">
    <source>
        <dbReference type="Proteomes" id="UP001189429"/>
    </source>
</evidence>
<feature type="non-terminal residue" evidence="1">
    <location>
        <position position="90"/>
    </location>
</feature>
<accession>A0ABN9R6P8</accession>
<feature type="non-terminal residue" evidence="1">
    <location>
        <position position="1"/>
    </location>
</feature>
<sequence>GVEPRCAMWRVLVARAERRGRAASARASVRDFRAVASLRERQGAGALSAALEWLSGRNNEVIAWHKSARAVNDPAAGRGGALARLVGRAL</sequence>
<organism evidence="1 2">
    <name type="scientific">Prorocentrum cordatum</name>
    <dbReference type="NCBI Taxonomy" id="2364126"/>
    <lineage>
        <taxon>Eukaryota</taxon>
        <taxon>Sar</taxon>
        <taxon>Alveolata</taxon>
        <taxon>Dinophyceae</taxon>
        <taxon>Prorocentrales</taxon>
        <taxon>Prorocentraceae</taxon>
        <taxon>Prorocentrum</taxon>
    </lineage>
</organism>
<name>A0ABN9R6P8_9DINO</name>
<keyword evidence="2" id="KW-1185">Reference proteome</keyword>
<proteinExistence type="predicted"/>
<evidence type="ECO:0000313" key="1">
    <source>
        <dbReference type="EMBL" id="CAK0813665.1"/>
    </source>
</evidence>
<protein>
    <submittedName>
        <fullName evidence="1">Uncharacterized protein</fullName>
    </submittedName>
</protein>